<evidence type="ECO:0000256" key="1">
    <source>
        <dbReference type="ARBA" id="ARBA00008791"/>
    </source>
</evidence>
<feature type="domain" description="UspA" evidence="2">
    <location>
        <begin position="156"/>
        <end position="277"/>
    </location>
</feature>
<dbReference type="PANTHER" id="PTHR46268:SF15">
    <property type="entry name" value="UNIVERSAL STRESS PROTEIN HP_0031"/>
    <property type="match status" value="1"/>
</dbReference>
<dbReference type="RefSeq" id="WP_273668625.1">
    <property type="nucleotide sequence ID" value="NZ_JAQQXR010000001.1"/>
</dbReference>
<comment type="caution">
    <text evidence="3">The sequence shown here is derived from an EMBL/GenBank/DDBJ whole genome shotgun (WGS) entry which is preliminary data.</text>
</comment>
<dbReference type="SUPFAM" id="SSF52402">
    <property type="entry name" value="Adenine nucleotide alpha hydrolases-like"/>
    <property type="match status" value="2"/>
</dbReference>
<name>A0ABT5JTD8_9BURK</name>
<proteinExistence type="inferred from homology"/>
<dbReference type="InterPro" id="IPR006015">
    <property type="entry name" value="Universal_stress_UspA"/>
</dbReference>
<gene>
    <name evidence="3" type="ORF">OIK44_00155</name>
</gene>
<dbReference type="Proteomes" id="UP001221208">
    <property type="component" value="Unassembled WGS sequence"/>
</dbReference>
<dbReference type="EMBL" id="JAQQXR010000001">
    <property type="protein sequence ID" value="MDC8755994.1"/>
    <property type="molecule type" value="Genomic_DNA"/>
</dbReference>
<evidence type="ECO:0000259" key="2">
    <source>
        <dbReference type="Pfam" id="PF00582"/>
    </source>
</evidence>
<dbReference type="PRINTS" id="PR01438">
    <property type="entry name" value="UNVRSLSTRESS"/>
</dbReference>
<dbReference type="Gene3D" id="3.40.50.12370">
    <property type="match status" value="1"/>
</dbReference>
<evidence type="ECO:0000313" key="4">
    <source>
        <dbReference type="Proteomes" id="UP001221208"/>
    </source>
</evidence>
<reference evidence="3 4" key="1">
    <citation type="submission" date="2022-10" db="EMBL/GenBank/DDBJ databases">
        <title>Janthinobacterium sp. hw3 Genome sequencing.</title>
        <authorList>
            <person name="Park S."/>
        </authorList>
    </citation>
    <scope>NUCLEOTIDE SEQUENCE [LARGE SCALE GENOMIC DNA]</scope>
    <source>
        <strain evidence="4">hw3</strain>
    </source>
</reference>
<dbReference type="InterPro" id="IPR006016">
    <property type="entry name" value="UspA"/>
</dbReference>
<comment type="similarity">
    <text evidence="1">Belongs to the universal stress protein A family.</text>
</comment>
<organism evidence="3 4">
    <name type="scientific">Janthinobacterium fluminis</name>
    <dbReference type="NCBI Taxonomy" id="2987524"/>
    <lineage>
        <taxon>Bacteria</taxon>
        <taxon>Pseudomonadati</taxon>
        <taxon>Pseudomonadota</taxon>
        <taxon>Betaproteobacteria</taxon>
        <taxon>Burkholderiales</taxon>
        <taxon>Oxalobacteraceae</taxon>
        <taxon>Janthinobacterium</taxon>
    </lineage>
</organism>
<keyword evidence="4" id="KW-1185">Reference proteome</keyword>
<sequence>MPYKTILVHVDQSHQTATRIDLALQLAAADGAHLIGAASTGISAFLHQHVGDAGAPSLAPYLDILRQRADAALAQFEQQVRRANATSFELRRIDDEAAPGISLSASFCDLAILGQTDPGQANQLLGPDFPEYVAIHSGCPVLIVPYAGAFASVGAHVLVGWNGSLEARRAVRDALPLLRRARTVELAVFNPRQQDDAHGQQAGADIALHLARHGVAVSVREEAGNGDVGEALLSLAADSGADLLVMGCYGHARLREVLLGGTTRTVLQAMTVPVLMAH</sequence>
<accession>A0ABT5JTD8</accession>
<dbReference type="CDD" id="cd00293">
    <property type="entry name" value="USP-like"/>
    <property type="match status" value="1"/>
</dbReference>
<dbReference type="PANTHER" id="PTHR46268">
    <property type="entry name" value="STRESS RESPONSE PROTEIN NHAX"/>
    <property type="match status" value="1"/>
</dbReference>
<evidence type="ECO:0000313" key="3">
    <source>
        <dbReference type="EMBL" id="MDC8755994.1"/>
    </source>
</evidence>
<protein>
    <submittedName>
        <fullName evidence="3">Universal stress protein</fullName>
    </submittedName>
</protein>
<feature type="domain" description="UspA" evidence="2">
    <location>
        <begin position="3"/>
        <end position="145"/>
    </location>
</feature>
<dbReference type="Pfam" id="PF00582">
    <property type="entry name" value="Usp"/>
    <property type="match status" value="2"/>
</dbReference>